<dbReference type="EMBL" id="NMUH01002635">
    <property type="protein sequence ID" value="MQM01202.1"/>
    <property type="molecule type" value="Genomic_DNA"/>
</dbReference>
<dbReference type="Proteomes" id="UP000652761">
    <property type="component" value="Unassembled WGS sequence"/>
</dbReference>
<dbReference type="InterPro" id="IPR028107">
    <property type="entry name" value="Spatacsin_C_dom"/>
</dbReference>
<reference evidence="2" key="1">
    <citation type="submission" date="2017-07" db="EMBL/GenBank/DDBJ databases">
        <title>Taro Niue Genome Assembly and Annotation.</title>
        <authorList>
            <person name="Atibalentja N."/>
            <person name="Keating K."/>
            <person name="Fields C.J."/>
        </authorList>
    </citation>
    <scope>NUCLEOTIDE SEQUENCE</scope>
    <source>
        <strain evidence="2">Niue_2</strain>
        <tissue evidence="2">Leaf</tissue>
    </source>
</reference>
<feature type="domain" description="Spatacsin C-terminal" evidence="1">
    <location>
        <begin position="1"/>
        <end position="272"/>
    </location>
</feature>
<name>A0A843VV71_COLES</name>
<feature type="non-terminal residue" evidence="2">
    <location>
        <position position="363"/>
    </location>
</feature>
<organism evidence="2 3">
    <name type="scientific">Colocasia esculenta</name>
    <name type="common">Wild taro</name>
    <name type="synonym">Arum esculentum</name>
    <dbReference type="NCBI Taxonomy" id="4460"/>
    <lineage>
        <taxon>Eukaryota</taxon>
        <taxon>Viridiplantae</taxon>
        <taxon>Streptophyta</taxon>
        <taxon>Embryophyta</taxon>
        <taxon>Tracheophyta</taxon>
        <taxon>Spermatophyta</taxon>
        <taxon>Magnoliopsida</taxon>
        <taxon>Liliopsida</taxon>
        <taxon>Araceae</taxon>
        <taxon>Aroideae</taxon>
        <taxon>Colocasieae</taxon>
        <taxon>Colocasia</taxon>
    </lineage>
</organism>
<dbReference type="OrthoDB" id="2018754at2759"/>
<accession>A0A843VV71</accession>
<dbReference type="Pfam" id="PF14649">
    <property type="entry name" value="Spatacsin_C"/>
    <property type="match status" value="1"/>
</dbReference>
<evidence type="ECO:0000313" key="2">
    <source>
        <dbReference type="EMBL" id="MQM01202.1"/>
    </source>
</evidence>
<dbReference type="InterPro" id="IPR028103">
    <property type="entry name" value="Spatacsin"/>
</dbReference>
<sequence>VELLILAHHFYKSSACLDGVDVLVALAANRVESYVIEGDFSCLARLVTGVSNFYALNFILGILIENGQLELLLQKYSAADPATGTAEAVRGFRMAVLTALKHFNPHDLDAFAMVYNHFDMKHDTASLLESRSKHSLQLWFGRRDKDHQNADLLDSMRYLIEAAEVYTTIDAGQKTHRACARSSLLSLQTRIPEIPWMDLSDTNARRILVDQSRFQEALIVAEAYDLNQPSEWALVLWNHMLRPDIIEQFVADFVAILPLQPSMLLDLARFYRSEVAARGDQSHFSVWLSPGGLPAEWGKHLGKSFRSLLKRTRDLRVRIQLATVATGFSDVIDMCNRALDKVPETAGPLILRKGHGGGYLPLM</sequence>
<dbReference type="PANTHER" id="PTHR13650:SF0">
    <property type="entry name" value="SPATACSIN"/>
    <property type="match status" value="1"/>
</dbReference>
<evidence type="ECO:0000259" key="1">
    <source>
        <dbReference type="Pfam" id="PF14649"/>
    </source>
</evidence>
<dbReference type="GO" id="GO:0005737">
    <property type="term" value="C:cytoplasm"/>
    <property type="evidence" value="ECO:0007669"/>
    <property type="project" value="TreeGrafter"/>
</dbReference>
<comment type="caution">
    <text evidence="2">The sequence shown here is derived from an EMBL/GenBank/DDBJ whole genome shotgun (WGS) entry which is preliminary data.</text>
</comment>
<keyword evidence="3" id="KW-1185">Reference proteome</keyword>
<dbReference type="PANTHER" id="PTHR13650">
    <property type="entry name" value="SPATACSIN"/>
    <property type="match status" value="1"/>
</dbReference>
<protein>
    <recommendedName>
        <fullName evidence="1">Spatacsin C-terminal domain-containing protein</fullName>
    </recommendedName>
</protein>
<evidence type="ECO:0000313" key="3">
    <source>
        <dbReference type="Proteomes" id="UP000652761"/>
    </source>
</evidence>
<dbReference type="AlphaFoldDB" id="A0A843VV71"/>
<proteinExistence type="predicted"/>
<gene>
    <name evidence="2" type="ORF">Taro_033948</name>
</gene>